<proteinExistence type="inferred from homology"/>
<dbReference type="HAMAP" id="MF_00149">
    <property type="entry name" value="DNA_mis_repair"/>
    <property type="match status" value="1"/>
</dbReference>
<evidence type="ECO:0000256" key="6">
    <source>
        <dbReference type="SAM" id="MobiDB-lite"/>
    </source>
</evidence>
<dbReference type="AlphaFoldDB" id="A0A1X7CNZ1"/>
<dbReference type="GO" id="GO:0032300">
    <property type="term" value="C:mismatch repair complex"/>
    <property type="evidence" value="ECO:0007669"/>
    <property type="project" value="InterPro"/>
</dbReference>
<dbReference type="Pfam" id="PF13589">
    <property type="entry name" value="HATPase_c_3"/>
    <property type="match status" value="1"/>
</dbReference>
<dbReference type="OrthoDB" id="9763467at2"/>
<evidence type="ECO:0000256" key="3">
    <source>
        <dbReference type="ARBA" id="ARBA00022763"/>
    </source>
</evidence>
<dbReference type="InterPro" id="IPR038973">
    <property type="entry name" value="MutL/Mlh/Pms-like"/>
</dbReference>
<dbReference type="PANTHER" id="PTHR10073:SF12">
    <property type="entry name" value="DNA MISMATCH REPAIR PROTEIN MLH1"/>
    <property type="match status" value="1"/>
</dbReference>
<feature type="domain" description="MutL C-terminal dimerisation" evidence="7">
    <location>
        <begin position="469"/>
        <end position="602"/>
    </location>
</feature>
<dbReference type="PROSITE" id="PS00058">
    <property type="entry name" value="DNA_MISMATCH_REPAIR_1"/>
    <property type="match status" value="1"/>
</dbReference>
<name>A0A1X7CNZ1_9BACT</name>
<dbReference type="GO" id="GO:0016887">
    <property type="term" value="F:ATP hydrolysis activity"/>
    <property type="evidence" value="ECO:0007669"/>
    <property type="project" value="InterPro"/>
</dbReference>
<keyword evidence="3 5" id="KW-0227">DNA damage</keyword>
<dbReference type="SUPFAM" id="SSF55874">
    <property type="entry name" value="ATPase domain of HSP90 chaperone/DNA topoisomerase II/histidine kinase"/>
    <property type="match status" value="1"/>
</dbReference>
<dbReference type="Pfam" id="PF08676">
    <property type="entry name" value="MutL_C"/>
    <property type="match status" value="1"/>
</dbReference>
<dbReference type="InterPro" id="IPR014762">
    <property type="entry name" value="DNA_mismatch_repair_CS"/>
</dbReference>
<dbReference type="InterPro" id="IPR014721">
    <property type="entry name" value="Ribsml_uS5_D2-typ_fold_subgr"/>
</dbReference>
<evidence type="ECO:0000259" key="7">
    <source>
        <dbReference type="SMART" id="SM00853"/>
    </source>
</evidence>
<dbReference type="Proteomes" id="UP000192906">
    <property type="component" value="Unassembled WGS sequence"/>
</dbReference>
<dbReference type="CDD" id="cd16926">
    <property type="entry name" value="HATPase_MutL-MLH-PMS-like"/>
    <property type="match status" value="1"/>
</dbReference>
<dbReference type="Gene3D" id="3.30.565.10">
    <property type="entry name" value="Histidine kinase-like ATPase, C-terminal domain"/>
    <property type="match status" value="1"/>
</dbReference>
<dbReference type="SUPFAM" id="SSF118116">
    <property type="entry name" value="DNA mismatch repair protein MutL"/>
    <property type="match status" value="1"/>
</dbReference>
<gene>
    <name evidence="5" type="primary">mutL</name>
    <name evidence="9" type="ORF">SAMN06295933_1029</name>
</gene>
<dbReference type="EMBL" id="FWZU01000002">
    <property type="protein sequence ID" value="SMF00268.1"/>
    <property type="molecule type" value="Genomic_DNA"/>
</dbReference>
<dbReference type="InterPro" id="IPR020568">
    <property type="entry name" value="Ribosomal_Su5_D2-typ_SF"/>
</dbReference>
<dbReference type="PANTHER" id="PTHR10073">
    <property type="entry name" value="DNA MISMATCH REPAIR PROTEIN MLH, PMS, MUTL"/>
    <property type="match status" value="1"/>
</dbReference>
<feature type="compositionally biased region" description="Polar residues" evidence="6">
    <location>
        <begin position="351"/>
        <end position="367"/>
    </location>
</feature>
<dbReference type="SMART" id="SM00853">
    <property type="entry name" value="MutL_C"/>
    <property type="match status" value="1"/>
</dbReference>
<dbReference type="STRING" id="1519643.SAMN06295933_1029"/>
<evidence type="ECO:0000313" key="10">
    <source>
        <dbReference type="Proteomes" id="UP000192906"/>
    </source>
</evidence>
<keyword evidence="10" id="KW-1185">Reference proteome</keyword>
<comment type="function">
    <text evidence="5">This protein is involved in the repair of mismatches in DNA. It is required for dam-dependent methyl-directed DNA mismatch repair. May act as a 'molecular matchmaker', a protein that promotes the formation of a stable complex between two or more DNA-binding proteins in an ATP-dependent manner without itself being part of a final effector complex.</text>
</comment>
<protein>
    <recommendedName>
        <fullName evidence="2 5">DNA mismatch repair protein MutL</fullName>
    </recommendedName>
</protein>
<evidence type="ECO:0000256" key="4">
    <source>
        <dbReference type="ARBA" id="ARBA00023204"/>
    </source>
</evidence>
<dbReference type="RefSeq" id="WP_085099354.1">
    <property type="nucleotide sequence ID" value="NZ_FWZU01000002.1"/>
</dbReference>
<evidence type="ECO:0000256" key="1">
    <source>
        <dbReference type="ARBA" id="ARBA00006082"/>
    </source>
</evidence>
<dbReference type="Gene3D" id="3.30.230.10">
    <property type="match status" value="1"/>
</dbReference>
<dbReference type="FunFam" id="3.30.565.10:FF:000003">
    <property type="entry name" value="DNA mismatch repair endonuclease MutL"/>
    <property type="match status" value="1"/>
</dbReference>
<evidence type="ECO:0000256" key="2">
    <source>
        <dbReference type="ARBA" id="ARBA00021975"/>
    </source>
</evidence>
<keyword evidence="4 5" id="KW-0234">DNA repair</keyword>
<dbReference type="Gene3D" id="3.30.1370.100">
    <property type="entry name" value="MutL, C-terminal domain, regulatory subdomain"/>
    <property type="match status" value="1"/>
</dbReference>
<dbReference type="InterPro" id="IPR036890">
    <property type="entry name" value="HATPase_C_sf"/>
</dbReference>
<dbReference type="Gene3D" id="3.30.1540.20">
    <property type="entry name" value="MutL, C-terminal domain, dimerisation subdomain"/>
    <property type="match status" value="1"/>
</dbReference>
<dbReference type="GO" id="GO:0006298">
    <property type="term" value="P:mismatch repair"/>
    <property type="evidence" value="ECO:0007669"/>
    <property type="project" value="UniProtKB-UniRule"/>
</dbReference>
<dbReference type="InterPro" id="IPR037198">
    <property type="entry name" value="MutL_C_sf"/>
</dbReference>
<dbReference type="SUPFAM" id="SSF54211">
    <property type="entry name" value="Ribosomal protein S5 domain 2-like"/>
    <property type="match status" value="1"/>
</dbReference>
<dbReference type="InterPro" id="IPR042121">
    <property type="entry name" value="MutL_C_regsub"/>
</dbReference>
<feature type="domain" description="DNA mismatch repair protein S5" evidence="8">
    <location>
        <begin position="211"/>
        <end position="329"/>
    </location>
</feature>
<comment type="similarity">
    <text evidence="1 5">Belongs to the DNA mismatch repair MutL/HexB family.</text>
</comment>
<feature type="region of interest" description="Disordered" evidence="6">
    <location>
        <begin position="342"/>
        <end position="370"/>
    </location>
</feature>
<dbReference type="GO" id="GO:0005524">
    <property type="term" value="F:ATP binding"/>
    <property type="evidence" value="ECO:0007669"/>
    <property type="project" value="InterPro"/>
</dbReference>
<dbReference type="InterPro" id="IPR013507">
    <property type="entry name" value="DNA_mismatch_S5_2-like"/>
</dbReference>
<dbReference type="InterPro" id="IPR002099">
    <property type="entry name" value="MutL/Mlh/PMS"/>
</dbReference>
<organism evidence="9 10">
    <name type="scientific">Desulfovibrio gilichinskyi</name>
    <dbReference type="NCBI Taxonomy" id="1519643"/>
    <lineage>
        <taxon>Bacteria</taxon>
        <taxon>Pseudomonadati</taxon>
        <taxon>Thermodesulfobacteriota</taxon>
        <taxon>Desulfovibrionia</taxon>
        <taxon>Desulfovibrionales</taxon>
        <taxon>Desulfovibrionaceae</taxon>
        <taxon>Desulfovibrio</taxon>
    </lineage>
</organism>
<dbReference type="InterPro" id="IPR020667">
    <property type="entry name" value="DNA_mismatch_repair_MutL"/>
</dbReference>
<sequence>MSRSKIHVLPAALRNQIAAGEVVERPSSVVKELVENSIDAGSSQVDVIVERGGQGILAVRDNGSGIPSDELNLAVTRHATSKISAVDDLSAITSFGFRGEALPSIASVSRFKMSSCTAESQEGWFINVEGGDVVDEGPTVMPGGTWVEVKDLFYNIPARLKFLKNESTEARRCNQVLFKVSLANLETGFSFTSNGKEQFRLPPNQTLPDRLAVFWPRNICESLLTFSYAVGEMKVSGCAGVPSLAQGRGDRILMFVNGRPVQDKLLLSAIRGAYKGRLISREYPQAVIFLELPPELVDVNVHPAKMEVRFQDERSIYSIIHNGISQALSRYELGVIEGEDVSQTRAEHSSAKSPLTASPKNIPTASHVSLPIDPRPKFSSWNEFKNTDYSNDRDEHVDFTSTPTHSVEARRSPDYVNEQPLEYEARDNESSRNENFENSENVPVKHSVQTEQLFSAPRSNFVPGTSIEYLGQVADTYLVLKLVNGSLGLLDQHAAHERVIYYHMRAERTKGEYRPLAIPVELALHPSEVSRVQEMWEELRNAGFILELENGSNLSMRGIPPSLETGEAKEYLRAAVDGQAKNLDDLWIMLSCKSAIKANQPLALDEALALLEAWVKCPQREYCPHGRPAMISWSFSEMEKLFKRK</sequence>
<dbReference type="InterPro" id="IPR014790">
    <property type="entry name" value="MutL_C"/>
</dbReference>
<dbReference type="NCBIfam" id="TIGR00585">
    <property type="entry name" value="mutl"/>
    <property type="match status" value="1"/>
</dbReference>
<evidence type="ECO:0000256" key="5">
    <source>
        <dbReference type="HAMAP-Rule" id="MF_00149"/>
    </source>
</evidence>
<evidence type="ECO:0000259" key="8">
    <source>
        <dbReference type="SMART" id="SM01340"/>
    </source>
</evidence>
<dbReference type="CDD" id="cd00782">
    <property type="entry name" value="MutL_Trans"/>
    <property type="match status" value="1"/>
</dbReference>
<accession>A0A1X7CNZ1</accession>
<feature type="region of interest" description="Disordered" evidence="6">
    <location>
        <begin position="389"/>
        <end position="411"/>
    </location>
</feature>
<reference evidence="10" key="1">
    <citation type="submission" date="2017-04" db="EMBL/GenBank/DDBJ databases">
        <authorList>
            <person name="Varghese N."/>
            <person name="Submissions S."/>
        </authorList>
    </citation>
    <scope>NUCLEOTIDE SEQUENCE [LARGE SCALE GENOMIC DNA]</scope>
    <source>
        <strain evidence="10">K3S</strain>
    </source>
</reference>
<dbReference type="SMART" id="SM01340">
    <property type="entry name" value="DNA_mis_repair"/>
    <property type="match status" value="1"/>
</dbReference>
<dbReference type="GO" id="GO:0030983">
    <property type="term" value="F:mismatched DNA binding"/>
    <property type="evidence" value="ECO:0007669"/>
    <property type="project" value="InterPro"/>
</dbReference>
<dbReference type="GO" id="GO:0140664">
    <property type="term" value="F:ATP-dependent DNA damage sensor activity"/>
    <property type="evidence" value="ECO:0007669"/>
    <property type="project" value="InterPro"/>
</dbReference>
<dbReference type="Pfam" id="PF01119">
    <property type="entry name" value="DNA_mis_repair"/>
    <property type="match status" value="1"/>
</dbReference>
<dbReference type="InterPro" id="IPR042120">
    <property type="entry name" value="MutL_C_dimsub"/>
</dbReference>
<evidence type="ECO:0000313" key="9">
    <source>
        <dbReference type="EMBL" id="SMF00268.1"/>
    </source>
</evidence>